<evidence type="ECO:0000313" key="6">
    <source>
        <dbReference type="Proteomes" id="UP000292362"/>
    </source>
</evidence>
<evidence type="ECO:0000313" key="3">
    <source>
        <dbReference type="EMBL" id="TBU13070.1"/>
    </source>
</evidence>
<dbReference type="VEuPathDB" id="MicrosporidiaDB:CWI37_0130p0030"/>
<dbReference type="Proteomes" id="UP000292362">
    <property type="component" value="Unassembled WGS sequence"/>
</dbReference>
<dbReference type="VEuPathDB" id="MicrosporidiaDB:CWI38_0540p0010"/>
<reference evidence="5 6" key="1">
    <citation type="submission" date="2017-12" db="EMBL/GenBank/DDBJ databases">
        <authorList>
            <person name="Pombert J.-F."/>
            <person name="Haag K.L."/>
            <person name="Ebert D."/>
        </authorList>
    </citation>
    <scope>NUCLEOTIDE SEQUENCE [LARGE SCALE GENOMIC DNA]</scope>
    <source>
        <strain evidence="2">FI-OER-3-3</strain>
        <strain evidence="3">IL-G-3</strain>
    </source>
</reference>
<dbReference type="OrthoDB" id="2188105at2759"/>
<dbReference type="EMBL" id="PITJ01000130">
    <property type="protein sequence ID" value="TBU04483.1"/>
    <property type="molecule type" value="Genomic_DNA"/>
</dbReference>
<evidence type="ECO:0000313" key="5">
    <source>
        <dbReference type="Proteomes" id="UP000292282"/>
    </source>
</evidence>
<dbReference type="EMBL" id="PITK01000540">
    <property type="protein sequence ID" value="TBU13070.1"/>
    <property type="molecule type" value="Genomic_DNA"/>
</dbReference>
<dbReference type="VEuPathDB" id="MicrosporidiaDB:CWI37_0129p0030"/>
<sequence>MPLILVIAANTEKITQFNTELCNYITETQTNTKSEIHILDGTFLEIKSKLLSLVDCKKIFILNGAFYKSERYEFYCISRRFNTSFLIVHIPDKTINYEATQFTSSFDGPVIDIEHDSQYLDTIVKYMNKNSKSTRAHTSNMTRNNQTLNVSKEESSDPSCNDYLKNVQLAINEIRSTYSDQSFVYKEVLDACETVTIRLVSLNPKTIEDVKHFYSKMVVNELKLKGLQ</sequence>
<evidence type="ECO:0000313" key="1">
    <source>
        <dbReference type="EMBL" id="TBU04483.1"/>
    </source>
</evidence>
<evidence type="ECO:0000313" key="2">
    <source>
        <dbReference type="EMBL" id="TBU04490.1"/>
    </source>
</evidence>
<dbReference type="EMBL" id="PITJ01000129">
    <property type="protein sequence ID" value="TBU04490.1"/>
    <property type="molecule type" value="Genomic_DNA"/>
</dbReference>
<dbReference type="AlphaFoldDB" id="A0A4Q9LCA3"/>
<proteinExistence type="predicted"/>
<dbReference type="EMBL" id="PITK01000328">
    <property type="protein sequence ID" value="TBU14293.1"/>
    <property type="molecule type" value="Genomic_DNA"/>
</dbReference>
<organism evidence="2 6">
    <name type="scientific">Hamiltosporidium tvaerminnensis</name>
    <dbReference type="NCBI Taxonomy" id="1176355"/>
    <lineage>
        <taxon>Eukaryota</taxon>
        <taxon>Fungi</taxon>
        <taxon>Fungi incertae sedis</taxon>
        <taxon>Microsporidia</taxon>
        <taxon>Dubosqiidae</taxon>
        <taxon>Hamiltosporidium</taxon>
    </lineage>
</organism>
<name>A0A4Q9LCA3_9MICR</name>
<keyword evidence="5" id="KW-1185">Reference proteome</keyword>
<dbReference type="VEuPathDB" id="MicrosporidiaDB:CWI38_0328p0020"/>
<accession>A0A4Q9LCA3</accession>
<evidence type="ECO:0000313" key="4">
    <source>
        <dbReference type="EMBL" id="TBU14293.1"/>
    </source>
</evidence>
<gene>
    <name evidence="2" type="ORF">CWI37_0129p0030</name>
    <name evidence="1" type="ORF">CWI37_0130p0030</name>
    <name evidence="4" type="ORF">CWI38_0328p0020</name>
    <name evidence="3" type="ORF">CWI38_0540p0010</name>
</gene>
<protein>
    <submittedName>
        <fullName evidence="2">Uncharacterized protein</fullName>
    </submittedName>
</protein>
<dbReference type="Proteomes" id="UP000292282">
    <property type="component" value="Unassembled WGS sequence"/>
</dbReference>
<comment type="caution">
    <text evidence="2">The sequence shown here is derived from an EMBL/GenBank/DDBJ whole genome shotgun (WGS) entry which is preliminary data.</text>
</comment>